<name>A0A177WQ39_BATDL</name>
<evidence type="ECO:0000256" key="1">
    <source>
        <dbReference type="ARBA" id="ARBA00003975"/>
    </source>
</evidence>
<comment type="subcellular location">
    <subcellularLocation>
        <location evidence="3">Cytoplasm</location>
    </subcellularLocation>
    <subcellularLocation>
        <location evidence="2">Nucleus</location>
    </subcellularLocation>
</comment>
<evidence type="ECO:0000313" key="12">
    <source>
        <dbReference type="Proteomes" id="UP000077115"/>
    </source>
</evidence>
<dbReference type="PANTHER" id="PTHR13403">
    <property type="entry name" value="SNURPORTIN1 RNUT1 PROTEIN RNA, U TRANSPORTER 1"/>
    <property type="match status" value="1"/>
</dbReference>
<evidence type="ECO:0000256" key="9">
    <source>
        <dbReference type="ARBA" id="ARBA00023242"/>
    </source>
</evidence>
<dbReference type="GO" id="GO:0003723">
    <property type="term" value="F:RNA binding"/>
    <property type="evidence" value="ECO:0007669"/>
    <property type="project" value="UniProtKB-KW"/>
</dbReference>
<protein>
    <recommendedName>
        <fullName evidence="5">Snurportin-1</fullName>
    </recommendedName>
</protein>
<dbReference type="GO" id="GO:0005737">
    <property type="term" value="C:cytoplasm"/>
    <property type="evidence" value="ECO:0007669"/>
    <property type="project" value="UniProtKB-SubCell"/>
</dbReference>
<accession>A0A177WQ39</accession>
<organism evidence="11 12">
    <name type="scientific">Batrachochytrium dendrobatidis (strain JEL423)</name>
    <dbReference type="NCBI Taxonomy" id="403673"/>
    <lineage>
        <taxon>Eukaryota</taxon>
        <taxon>Fungi</taxon>
        <taxon>Fungi incertae sedis</taxon>
        <taxon>Chytridiomycota</taxon>
        <taxon>Chytridiomycota incertae sedis</taxon>
        <taxon>Chytridiomycetes</taxon>
        <taxon>Rhizophydiales</taxon>
        <taxon>Rhizophydiales incertae sedis</taxon>
        <taxon>Batrachochytrium</taxon>
    </lineage>
</organism>
<proteinExistence type="inferred from homology"/>
<evidence type="ECO:0000256" key="5">
    <source>
        <dbReference type="ARBA" id="ARBA00016034"/>
    </source>
</evidence>
<dbReference type="GO" id="GO:0061015">
    <property type="term" value="P:snRNA import into nucleus"/>
    <property type="evidence" value="ECO:0007669"/>
    <property type="project" value="InterPro"/>
</dbReference>
<keyword evidence="8" id="KW-0694">RNA-binding</keyword>
<evidence type="ECO:0000256" key="2">
    <source>
        <dbReference type="ARBA" id="ARBA00004123"/>
    </source>
</evidence>
<comment type="function">
    <text evidence="1">Functions as an U snRNP-specific nuclear import adapter. Involved in the trimethylguanosine (m3G)-cap-dependent nuclear import of U snRNPs. Binds specifically to the terminal m3G-cap U snRNAs.</text>
</comment>
<keyword evidence="9" id="KW-0539">Nucleus</keyword>
<evidence type="ECO:0000256" key="6">
    <source>
        <dbReference type="ARBA" id="ARBA00022448"/>
    </source>
</evidence>
<dbReference type="InterPro" id="IPR047857">
    <property type="entry name" value="Snurportin1_C"/>
</dbReference>
<evidence type="ECO:0000313" key="11">
    <source>
        <dbReference type="EMBL" id="OAJ42237.1"/>
    </source>
</evidence>
<evidence type="ECO:0000256" key="4">
    <source>
        <dbReference type="ARBA" id="ARBA00007540"/>
    </source>
</evidence>
<dbReference type="Gene3D" id="3.30.470.30">
    <property type="entry name" value="DNA ligase/mRNA capping enzyme"/>
    <property type="match status" value="1"/>
</dbReference>
<evidence type="ECO:0000256" key="3">
    <source>
        <dbReference type="ARBA" id="ARBA00004496"/>
    </source>
</evidence>
<dbReference type="VEuPathDB" id="FungiDB:BDEG_25717"/>
<evidence type="ECO:0000259" key="10">
    <source>
        <dbReference type="Pfam" id="PF21974"/>
    </source>
</evidence>
<reference evidence="11 12" key="1">
    <citation type="submission" date="2006-10" db="EMBL/GenBank/DDBJ databases">
        <title>The Genome Sequence of Batrachochytrium dendrobatidis JEL423.</title>
        <authorList>
            <consortium name="The Broad Institute Genome Sequencing Platform"/>
            <person name="Birren B."/>
            <person name="Lander E."/>
            <person name="Galagan J."/>
            <person name="Cuomo C."/>
            <person name="Devon K."/>
            <person name="Jaffe D."/>
            <person name="Butler J."/>
            <person name="Alvarez P."/>
            <person name="Gnerre S."/>
            <person name="Grabherr M."/>
            <person name="Kleber M."/>
            <person name="Mauceli E."/>
            <person name="Brockman W."/>
            <person name="Young S."/>
            <person name="LaButti K."/>
            <person name="Sykes S."/>
            <person name="DeCaprio D."/>
            <person name="Crawford M."/>
            <person name="Koehrsen M."/>
            <person name="Engels R."/>
            <person name="Montgomery P."/>
            <person name="Pearson M."/>
            <person name="Howarth C."/>
            <person name="Larson L."/>
            <person name="White J."/>
            <person name="O'Leary S."/>
            <person name="Kodira C."/>
            <person name="Zeng Q."/>
            <person name="Yandava C."/>
            <person name="Alvarado L."/>
            <person name="Longcore J."/>
            <person name="James T."/>
        </authorList>
    </citation>
    <scope>NUCLEOTIDE SEQUENCE [LARGE SCALE GENOMIC DNA]</scope>
    <source>
        <strain evidence="11 12">JEL423</strain>
    </source>
</reference>
<dbReference type="GO" id="GO:0005634">
    <property type="term" value="C:nucleus"/>
    <property type="evidence" value="ECO:0007669"/>
    <property type="project" value="UniProtKB-SubCell"/>
</dbReference>
<dbReference type="EMBL" id="DS022307">
    <property type="protein sequence ID" value="OAJ42237.1"/>
    <property type="molecule type" value="Genomic_DNA"/>
</dbReference>
<dbReference type="PANTHER" id="PTHR13403:SF6">
    <property type="entry name" value="SNURPORTIN-1"/>
    <property type="match status" value="1"/>
</dbReference>
<comment type="similarity">
    <text evidence="4">Belongs to the snurportin family.</text>
</comment>
<dbReference type="Proteomes" id="UP000077115">
    <property type="component" value="Unassembled WGS sequence"/>
</dbReference>
<keyword evidence="7" id="KW-0963">Cytoplasm</keyword>
<dbReference type="STRING" id="403673.A0A177WQ39"/>
<evidence type="ECO:0000256" key="7">
    <source>
        <dbReference type="ARBA" id="ARBA00022490"/>
    </source>
</evidence>
<sequence>MEITDPNLTIGSLQSGSNVTAQTVEHQLMVMLPEPLMEIPLDFTSGWLAMVFPQGERCLIISSRGKTISRRAHGQKIESFLSCLPGGSYATMYVTRIQLDRLLQQDVES</sequence>
<dbReference type="OrthoDB" id="10003593at2759"/>
<dbReference type="eggNOG" id="KOG3132">
    <property type="taxonomic scope" value="Eukaryota"/>
</dbReference>
<feature type="domain" description="Snurportin-1 m3G cap-binding" evidence="10">
    <location>
        <begin position="30"/>
        <end position="92"/>
    </location>
</feature>
<reference evidence="11 12" key="2">
    <citation type="submission" date="2016-05" db="EMBL/GenBank/DDBJ databases">
        <title>Lineage-specific infection strategies underlie the spectrum of fungal disease in amphibians.</title>
        <authorList>
            <person name="Cuomo C.A."/>
            <person name="Farrer R.A."/>
            <person name="James T."/>
            <person name="Longcore J."/>
            <person name="Birren B."/>
        </authorList>
    </citation>
    <scope>NUCLEOTIDE SEQUENCE [LARGE SCALE GENOMIC DNA]</scope>
    <source>
        <strain evidence="11 12">JEL423</strain>
    </source>
</reference>
<evidence type="ECO:0000256" key="8">
    <source>
        <dbReference type="ARBA" id="ARBA00022884"/>
    </source>
</evidence>
<gene>
    <name evidence="11" type="ORF">BDEG_25717</name>
</gene>
<keyword evidence="6" id="KW-0813">Transport</keyword>
<dbReference type="Pfam" id="PF21974">
    <property type="entry name" value="SPN1_m3Gcap_bd"/>
    <property type="match status" value="1"/>
</dbReference>
<dbReference type="InterPro" id="IPR017336">
    <property type="entry name" value="Snurportin-1"/>
</dbReference>
<dbReference type="AlphaFoldDB" id="A0A177WQ39"/>